<feature type="region of interest" description="Disordered" evidence="1">
    <location>
        <begin position="235"/>
        <end position="268"/>
    </location>
</feature>
<dbReference type="EMBL" id="JADBDY010000001">
    <property type="protein sequence ID" value="MBE1459522.1"/>
    <property type="molecule type" value="Genomic_DNA"/>
</dbReference>
<sequence length="841" mass="89110">MGSPQLYYTSCEHGLSGCSGYQFNAATPGVDPRVLREVERFTVYEPPRPRDAGDADRHPVNLCYSPDLAGYPVLSRVVSSGEDPSGRPGNYFAHSLLLVGGGAFLPAEQWGAGFWASTPVTAPDLPGIVLPPGPLDRRRTALWLLGRPEHLLGRLLAAVDGAIDGGPPVLLLADDEAAAHWVAALSHLLPPRRARAMSFATYSGDPEDSPVHVVAVPPHTDTRLLRSRFTVFDPECEQRTGPDGGTIPAGTDATESAGAPRPGVEPPGPDTAAVVSLLLATGVEGAPALWSAARPYSSGAERSLADWRPVLAAASLAEDSGRGTGPDLGAVRAWLPGAVSWLAPERARLLIERLLDTDTGHLRDDELVRFRKAALDAGSTELTERLEGEAVRRCLERIAAGSPTPPAPPVRSERVREAARDRVRDLLDGAAGRVPPPDRAVELLLWARTAGLVPPAPALARYGHGTVAARLAAAPPGAEPDPALARLVHGYEALRRGAAAGLAALPRPVLADLAAGPAGALFAEDRSGSSAALRELRLLAVGDGEPLHLLRGVVALRQEARTWDPPGLAAHDLDEELLLRVWGTGQRPCAVSAVLGLAGERTLVSPGVGRWIAGALLTGPHEDEDGDWQRALHELARHRLGRLLPEDARRLVDGWAGASAALAELDRPGRAEGAARLRPVAAAVLGGDDRLVAAVALRGVAARLLRWRPEHAAEALSDCAEEVFGAYCRAAYRRLALPPRRGLSVLRRRTSETELAVRVFRTALALGAGAPPDPASRDARLLGQVLGPALRTWSRRETGRARRAFGADGRREEFEAWARSVRERGGGGGLFGRLRKGSREA</sequence>
<evidence type="ECO:0000313" key="5">
    <source>
        <dbReference type="EMBL" id="MBE1459522.1"/>
    </source>
</evidence>
<proteinExistence type="predicted"/>
<accession>A0ABR9HKG5</accession>
<keyword evidence="6" id="KW-1185">Reference proteome</keyword>
<dbReference type="Proteomes" id="UP000598217">
    <property type="component" value="Unassembled WGS sequence"/>
</dbReference>
<dbReference type="Pfam" id="PF20014">
    <property type="entry name" value="GAP1-M"/>
    <property type="match status" value="1"/>
</dbReference>
<evidence type="ECO:0000259" key="2">
    <source>
        <dbReference type="Pfam" id="PF20013"/>
    </source>
</evidence>
<evidence type="ECO:0000259" key="3">
    <source>
        <dbReference type="Pfam" id="PF20014"/>
    </source>
</evidence>
<evidence type="ECO:0000313" key="6">
    <source>
        <dbReference type="Proteomes" id="UP000598217"/>
    </source>
</evidence>
<evidence type="ECO:0000256" key="1">
    <source>
        <dbReference type="SAM" id="MobiDB-lite"/>
    </source>
</evidence>
<dbReference type="Pfam" id="PF20013">
    <property type="entry name" value="GAP1-N2"/>
    <property type="match status" value="1"/>
</dbReference>
<dbReference type="InterPro" id="IPR045402">
    <property type="entry name" value="GAP1-N2"/>
</dbReference>
<comment type="caution">
    <text evidence="5">The sequence shown here is derived from an EMBL/GenBank/DDBJ whole genome shotgun (WGS) entry which is preliminary data.</text>
</comment>
<evidence type="ECO:0000259" key="4">
    <source>
        <dbReference type="Pfam" id="PF20052"/>
    </source>
</evidence>
<protein>
    <submittedName>
        <fullName evidence="5">Uncharacterized protein</fullName>
    </submittedName>
</protein>
<dbReference type="Pfam" id="PF20052">
    <property type="entry name" value="GAP1-C"/>
    <property type="match status" value="1"/>
</dbReference>
<reference evidence="5 6" key="1">
    <citation type="submission" date="2020-10" db="EMBL/GenBank/DDBJ databases">
        <title>Sequencing the genomes of 1000 actinobacteria strains.</title>
        <authorList>
            <person name="Klenk H.-P."/>
        </authorList>
    </citation>
    <scope>NUCLEOTIDE SEQUENCE [LARGE SCALE GENOMIC DNA]</scope>
    <source>
        <strain evidence="5 6">DSM 45157</strain>
    </source>
</reference>
<feature type="domain" description="GTPase-associated protein 1 N-terminal" evidence="2">
    <location>
        <begin position="4"/>
        <end position="126"/>
    </location>
</feature>
<dbReference type="RefSeq" id="WP_191275077.1">
    <property type="nucleotide sequence ID" value="NZ_BMXJ01000008.1"/>
</dbReference>
<gene>
    <name evidence="5" type="ORF">H4W79_003736</name>
</gene>
<dbReference type="InterPro" id="IPR045401">
    <property type="entry name" value="GAP1-M"/>
</dbReference>
<organism evidence="5 6">
    <name type="scientific">Nocardiopsis terrae</name>
    <dbReference type="NCBI Taxonomy" id="372655"/>
    <lineage>
        <taxon>Bacteria</taxon>
        <taxon>Bacillati</taxon>
        <taxon>Actinomycetota</taxon>
        <taxon>Actinomycetes</taxon>
        <taxon>Streptosporangiales</taxon>
        <taxon>Nocardiopsidaceae</taxon>
        <taxon>Nocardiopsis</taxon>
    </lineage>
</organism>
<feature type="domain" description="GTPase-associated protein 1 middle" evidence="3">
    <location>
        <begin position="144"/>
        <end position="234"/>
    </location>
</feature>
<feature type="domain" description="GTPase-associated protein 1-like C-terminal" evidence="4">
    <location>
        <begin position="290"/>
        <end position="817"/>
    </location>
</feature>
<name>A0ABR9HKG5_9ACTN</name>
<dbReference type="InterPro" id="IPR049532">
    <property type="entry name" value="GAP1-like_C"/>
</dbReference>